<dbReference type="SUPFAM" id="SSF53383">
    <property type="entry name" value="PLP-dependent transferases"/>
    <property type="match status" value="1"/>
</dbReference>
<dbReference type="GO" id="GO:0042802">
    <property type="term" value="F:identical protein binding"/>
    <property type="evidence" value="ECO:0007669"/>
    <property type="project" value="TreeGrafter"/>
</dbReference>
<keyword evidence="4 5" id="KW-0663">Pyridoxal phosphate</keyword>
<dbReference type="Pfam" id="PF00202">
    <property type="entry name" value="Aminotran_3"/>
    <property type="match status" value="1"/>
</dbReference>
<keyword evidence="2" id="KW-0032">Aminotransferase</keyword>
<dbReference type="InterPro" id="IPR005814">
    <property type="entry name" value="Aminotrans_3"/>
</dbReference>
<protein>
    <recommendedName>
        <fullName evidence="8">Acetylornithine transaminase</fullName>
    </recommendedName>
</protein>
<dbReference type="PANTHER" id="PTHR11986">
    <property type="entry name" value="AMINOTRANSFERASE CLASS III"/>
    <property type="match status" value="1"/>
</dbReference>
<accession>A0A2T2XLP9</accession>
<evidence type="ECO:0000256" key="5">
    <source>
        <dbReference type="RuleBase" id="RU003560"/>
    </source>
</evidence>
<dbReference type="Proteomes" id="UP000242972">
    <property type="component" value="Unassembled WGS sequence"/>
</dbReference>
<dbReference type="InterPro" id="IPR049704">
    <property type="entry name" value="Aminotrans_3_PPA_site"/>
</dbReference>
<comment type="caution">
    <text evidence="6">The sequence shown here is derived from an EMBL/GenBank/DDBJ whole genome shotgun (WGS) entry which is preliminary data.</text>
</comment>
<dbReference type="GO" id="GO:0008483">
    <property type="term" value="F:transaminase activity"/>
    <property type="evidence" value="ECO:0007669"/>
    <property type="project" value="UniProtKB-KW"/>
</dbReference>
<evidence type="ECO:0000256" key="3">
    <source>
        <dbReference type="ARBA" id="ARBA00022679"/>
    </source>
</evidence>
<comment type="similarity">
    <text evidence="5">Belongs to the class-III pyridoxal-phosphate-dependent aminotransferase family.</text>
</comment>
<gene>
    <name evidence="6" type="ORF">C7B46_00045</name>
</gene>
<comment type="cofactor">
    <cofactor evidence="1">
        <name>pyridoxal 5'-phosphate</name>
        <dbReference type="ChEBI" id="CHEBI:597326"/>
    </cofactor>
</comment>
<dbReference type="InterPro" id="IPR015421">
    <property type="entry name" value="PyrdxlP-dep_Trfase_major"/>
</dbReference>
<dbReference type="Gene3D" id="3.40.640.10">
    <property type="entry name" value="Type I PLP-dependent aspartate aminotransferase-like (Major domain)"/>
    <property type="match status" value="1"/>
</dbReference>
<dbReference type="CDD" id="cd00610">
    <property type="entry name" value="OAT_like"/>
    <property type="match status" value="1"/>
</dbReference>
<dbReference type="InterPro" id="IPR015422">
    <property type="entry name" value="PyrdxlP-dep_Trfase_small"/>
</dbReference>
<evidence type="ECO:0000313" key="7">
    <source>
        <dbReference type="Proteomes" id="UP000242972"/>
    </source>
</evidence>
<dbReference type="InterPro" id="IPR015424">
    <property type="entry name" value="PyrdxlP-dep_Trfase"/>
</dbReference>
<organism evidence="6 7">
    <name type="scientific">Sulfobacillus benefaciens</name>
    <dbReference type="NCBI Taxonomy" id="453960"/>
    <lineage>
        <taxon>Bacteria</taxon>
        <taxon>Bacillati</taxon>
        <taxon>Bacillota</taxon>
        <taxon>Clostridia</taxon>
        <taxon>Eubacteriales</taxon>
        <taxon>Clostridiales Family XVII. Incertae Sedis</taxon>
        <taxon>Sulfobacillus</taxon>
    </lineage>
</organism>
<reference evidence="6 7" key="1">
    <citation type="journal article" date="2014" name="BMC Genomics">
        <title>Comparison of environmental and isolate Sulfobacillus genomes reveals diverse carbon, sulfur, nitrogen, and hydrogen metabolisms.</title>
        <authorList>
            <person name="Justice N.B."/>
            <person name="Norman A."/>
            <person name="Brown C.T."/>
            <person name="Singh A."/>
            <person name="Thomas B.C."/>
            <person name="Banfield J.F."/>
        </authorList>
    </citation>
    <scope>NUCLEOTIDE SEQUENCE [LARGE SCALE GENOMIC DNA]</scope>
    <source>
        <strain evidence="6">AMDSBA4</strain>
    </source>
</reference>
<dbReference type="FunFam" id="3.40.640.10:FF:000004">
    <property type="entry name" value="Acetylornithine aminotransferase"/>
    <property type="match status" value="1"/>
</dbReference>
<dbReference type="PANTHER" id="PTHR11986:SF79">
    <property type="entry name" value="ACETYLORNITHINE AMINOTRANSFERASE, MITOCHONDRIAL"/>
    <property type="match status" value="1"/>
</dbReference>
<sequence>MMQDTHLIGVYRRHPVTLARGEGARVWDQEGKPYWDFLAGIGVNSLGYHHPDVDRVLKDASQLMHTSNLFWHQPGIDLSQRIADITDGMWSLWVNSGTEANEAGIKMMRRIGHDQGRYHIITMTGAFHGRTLGSLSATPHQSYQEPFQPLVPGFVTVPYGDLDALAQALAKWNPCGVMMEPIQGEGGVVVPPPGYLAEAVRMIHQAGSLILFDEVQTGTGRTGNWFGYQYEGELGPDLITVAKGIGAGMPIGGLLVAPKWAQAFHPGDHGTTFGGNPLASRMALTVIDWLDQGGLNHVREMSSKLEQGLGQLQEAYPQLIQAVRGRGLMWGLKTSVPAGSLVQQALAEGLIVNAAQPDVIRLLPPFVIDETAIAACCNILGTVLDQASRH</sequence>
<evidence type="ECO:0000256" key="1">
    <source>
        <dbReference type="ARBA" id="ARBA00001933"/>
    </source>
</evidence>
<dbReference type="GO" id="GO:0030170">
    <property type="term" value="F:pyridoxal phosphate binding"/>
    <property type="evidence" value="ECO:0007669"/>
    <property type="project" value="InterPro"/>
</dbReference>
<dbReference type="PIRSF" id="PIRSF000521">
    <property type="entry name" value="Transaminase_4ab_Lys_Orn"/>
    <property type="match status" value="1"/>
</dbReference>
<dbReference type="InterPro" id="IPR050103">
    <property type="entry name" value="Class-III_PLP-dep_AT"/>
</dbReference>
<name>A0A2T2XLP9_9FIRM</name>
<evidence type="ECO:0008006" key="8">
    <source>
        <dbReference type="Google" id="ProtNLM"/>
    </source>
</evidence>
<evidence type="ECO:0000256" key="2">
    <source>
        <dbReference type="ARBA" id="ARBA00022576"/>
    </source>
</evidence>
<evidence type="ECO:0000256" key="4">
    <source>
        <dbReference type="ARBA" id="ARBA00022898"/>
    </source>
</evidence>
<dbReference type="Gene3D" id="3.90.1150.10">
    <property type="entry name" value="Aspartate Aminotransferase, domain 1"/>
    <property type="match status" value="1"/>
</dbReference>
<dbReference type="EMBL" id="PXYW01000001">
    <property type="protein sequence ID" value="PSR35422.1"/>
    <property type="molecule type" value="Genomic_DNA"/>
</dbReference>
<proteinExistence type="inferred from homology"/>
<dbReference type="AlphaFoldDB" id="A0A2T2XLP9"/>
<dbReference type="NCBIfam" id="NF002325">
    <property type="entry name" value="PRK01278.1"/>
    <property type="match status" value="1"/>
</dbReference>
<evidence type="ECO:0000313" key="6">
    <source>
        <dbReference type="EMBL" id="PSR35422.1"/>
    </source>
</evidence>
<keyword evidence="3" id="KW-0808">Transferase</keyword>
<dbReference type="PROSITE" id="PS00600">
    <property type="entry name" value="AA_TRANSFER_CLASS_3"/>
    <property type="match status" value="1"/>
</dbReference>